<dbReference type="EMBL" id="JAPFFF010000003">
    <property type="protein sequence ID" value="KAK8894221.1"/>
    <property type="molecule type" value="Genomic_DNA"/>
</dbReference>
<name>A0ABR2KT89_9EUKA</name>
<evidence type="ECO:0000313" key="4">
    <source>
        <dbReference type="Proteomes" id="UP001470230"/>
    </source>
</evidence>
<reference evidence="3 4" key="1">
    <citation type="submission" date="2024-04" db="EMBL/GenBank/DDBJ databases">
        <title>Tritrichomonas musculus Genome.</title>
        <authorList>
            <person name="Alves-Ferreira E."/>
            <person name="Grigg M."/>
            <person name="Lorenzi H."/>
            <person name="Galac M."/>
        </authorList>
    </citation>
    <scope>NUCLEOTIDE SEQUENCE [LARGE SCALE GENOMIC DNA]</scope>
    <source>
        <strain evidence="3 4">EAF2021</strain>
    </source>
</reference>
<comment type="caution">
    <text evidence="3">The sequence shown here is derived from an EMBL/GenBank/DDBJ whole genome shotgun (WGS) entry which is preliminary data.</text>
</comment>
<proteinExistence type="predicted"/>
<feature type="transmembrane region" description="Helical" evidence="2">
    <location>
        <begin position="207"/>
        <end position="225"/>
    </location>
</feature>
<evidence type="ECO:0000256" key="2">
    <source>
        <dbReference type="SAM" id="Phobius"/>
    </source>
</evidence>
<evidence type="ECO:0000313" key="3">
    <source>
        <dbReference type="EMBL" id="KAK8894221.1"/>
    </source>
</evidence>
<dbReference type="Proteomes" id="UP001470230">
    <property type="component" value="Unassembled WGS sequence"/>
</dbReference>
<feature type="compositionally biased region" description="Polar residues" evidence="1">
    <location>
        <begin position="154"/>
        <end position="170"/>
    </location>
</feature>
<keyword evidence="2" id="KW-0472">Membrane</keyword>
<feature type="compositionally biased region" description="Polar residues" evidence="1">
    <location>
        <begin position="126"/>
        <end position="136"/>
    </location>
</feature>
<keyword evidence="2" id="KW-0812">Transmembrane</keyword>
<evidence type="ECO:0000256" key="1">
    <source>
        <dbReference type="SAM" id="MobiDB-lite"/>
    </source>
</evidence>
<protein>
    <recommendedName>
        <fullName evidence="5">Man1/Src1 C-terminal domain-containing protein</fullName>
    </recommendedName>
</protein>
<accession>A0ABR2KT89</accession>
<feature type="region of interest" description="Disordered" evidence="1">
    <location>
        <begin position="119"/>
        <end position="183"/>
    </location>
</feature>
<organism evidence="3 4">
    <name type="scientific">Tritrichomonas musculus</name>
    <dbReference type="NCBI Taxonomy" id="1915356"/>
    <lineage>
        <taxon>Eukaryota</taxon>
        <taxon>Metamonada</taxon>
        <taxon>Parabasalia</taxon>
        <taxon>Tritrichomonadida</taxon>
        <taxon>Tritrichomonadidae</taxon>
        <taxon>Tritrichomonas</taxon>
    </lineage>
</organism>
<gene>
    <name evidence="3" type="ORF">M9Y10_022655</name>
</gene>
<keyword evidence="4" id="KW-1185">Reference proteome</keyword>
<sequence>MTSPNGENQILKPLIDNAAQAKVKPVPKSNGNLILFQRDVDPPAVEQLEDEIDEVNDNSFSLTDDEELHNESNIQDDLVIAPENLDNESNVDINSRIFKNSINKAKKKDRRLLEEGNIEEEEVAEGNSSNFDYQSQKNDHKTHTYEKPKINVRRNFTQSNKSSASSTPKDTSNSTSKRSNHSSLKKINRFTSNYKSKSNYKSSLSSILFYCIVILAILIGIISYVKETEDESLLNNSFELDAVTQLNDCVTPIESIPLGNCTASFIENIKNGSSIYLKIDDETQSIIIKKPYRSLFCKAVDFGDHHPDLCGLFIVWIITFLYFIHYKISRIRAERIAPDVMNLLKSNHMCYIDEAKKKMKESGYWLFGAWWQVKSIISNDDNVKTVKIVDTKPFWSFNTNNIEN</sequence>
<feature type="compositionally biased region" description="Basic and acidic residues" evidence="1">
    <location>
        <begin position="137"/>
        <end position="149"/>
    </location>
</feature>
<evidence type="ECO:0008006" key="5">
    <source>
        <dbReference type="Google" id="ProtNLM"/>
    </source>
</evidence>
<keyword evidence="2" id="KW-1133">Transmembrane helix</keyword>
<feature type="transmembrane region" description="Helical" evidence="2">
    <location>
        <begin position="309"/>
        <end position="326"/>
    </location>
</feature>